<feature type="domain" description="Glycosyl hydrolase family 32 C-terminal" evidence="1">
    <location>
        <begin position="117"/>
        <end position="181"/>
    </location>
</feature>
<dbReference type="SUPFAM" id="SSF49899">
    <property type="entry name" value="Concanavalin A-like lectins/glucanases"/>
    <property type="match status" value="1"/>
</dbReference>
<keyword evidence="3" id="KW-1185">Reference proteome</keyword>
<gene>
    <name evidence="2" type="ORF">TEA_012493</name>
</gene>
<sequence>MKWTKAQHPLRSSAMTEWDDLVGCANETDTSVEDVKKDWAGIQADVEVTFSFLSLDKAEPFDPSWVNMDAQELCGHKGSTIPGFLKAKDKHAVLMCSDATSSSLKKKLYRPSFAGFLDVDLADNKLSLQSLIDNSVAESFEVGGKTCIITSKVYTTLAVFKDAHLYAFNNGTETVTIENLDAGSMNYPLMN</sequence>
<name>A0A4S4F068_CAMSN</name>
<dbReference type="EMBL" id="SDRB02000670">
    <property type="protein sequence ID" value="THG22788.1"/>
    <property type="molecule type" value="Genomic_DNA"/>
</dbReference>
<evidence type="ECO:0000259" key="1">
    <source>
        <dbReference type="Pfam" id="PF08244"/>
    </source>
</evidence>
<organism evidence="2 3">
    <name type="scientific">Camellia sinensis var. sinensis</name>
    <name type="common">China tea</name>
    <dbReference type="NCBI Taxonomy" id="542762"/>
    <lineage>
        <taxon>Eukaryota</taxon>
        <taxon>Viridiplantae</taxon>
        <taxon>Streptophyta</taxon>
        <taxon>Embryophyta</taxon>
        <taxon>Tracheophyta</taxon>
        <taxon>Spermatophyta</taxon>
        <taxon>Magnoliopsida</taxon>
        <taxon>eudicotyledons</taxon>
        <taxon>Gunneridae</taxon>
        <taxon>Pentapetalae</taxon>
        <taxon>asterids</taxon>
        <taxon>Ericales</taxon>
        <taxon>Theaceae</taxon>
        <taxon>Camellia</taxon>
    </lineage>
</organism>
<dbReference type="STRING" id="542762.A0A4S4F068"/>
<proteinExistence type="predicted"/>
<dbReference type="InterPro" id="IPR013320">
    <property type="entry name" value="ConA-like_dom_sf"/>
</dbReference>
<dbReference type="Gene3D" id="2.60.120.560">
    <property type="entry name" value="Exo-inulinase, domain 1"/>
    <property type="match status" value="2"/>
</dbReference>
<dbReference type="InterPro" id="IPR050551">
    <property type="entry name" value="Fructan_Metab_Enzymes"/>
</dbReference>
<dbReference type="Proteomes" id="UP000306102">
    <property type="component" value="Unassembled WGS sequence"/>
</dbReference>
<reference evidence="2 3" key="1">
    <citation type="journal article" date="2018" name="Proc. Natl. Acad. Sci. U.S.A.">
        <title>Draft genome sequence of Camellia sinensis var. sinensis provides insights into the evolution of the tea genome and tea quality.</title>
        <authorList>
            <person name="Wei C."/>
            <person name="Yang H."/>
            <person name="Wang S."/>
            <person name="Zhao J."/>
            <person name="Liu C."/>
            <person name="Gao L."/>
            <person name="Xia E."/>
            <person name="Lu Y."/>
            <person name="Tai Y."/>
            <person name="She G."/>
            <person name="Sun J."/>
            <person name="Cao H."/>
            <person name="Tong W."/>
            <person name="Gao Q."/>
            <person name="Li Y."/>
            <person name="Deng W."/>
            <person name="Jiang X."/>
            <person name="Wang W."/>
            <person name="Chen Q."/>
            <person name="Zhang S."/>
            <person name="Li H."/>
            <person name="Wu J."/>
            <person name="Wang P."/>
            <person name="Li P."/>
            <person name="Shi C."/>
            <person name="Zheng F."/>
            <person name="Jian J."/>
            <person name="Huang B."/>
            <person name="Shan D."/>
            <person name="Shi M."/>
            <person name="Fang C."/>
            <person name="Yue Y."/>
            <person name="Li F."/>
            <person name="Li D."/>
            <person name="Wei S."/>
            <person name="Han B."/>
            <person name="Jiang C."/>
            <person name="Yin Y."/>
            <person name="Xia T."/>
            <person name="Zhang Z."/>
            <person name="Bennetzen J.L."/>
            <person name="Zhao S."/>
            <person name="Wan X."/>
        </authorList>
    </citation>
    <scope>NUCLEOTIDE SEQUENCE [LARGE SCALE GENOMIC DNA]</scope>
    <source>
        <strain evidence="3">cv. Shuchazao</strain>
        <tissue evidence="2">Leaf</tissue>
    </source>
</reference>
<evidence type="ECO:0000313" key="2">
    <source>
        <dbReference type="EMBL" id="THG22788.1"/>
    </source>
</evidence>
<comment type="caution">
    <text evidence="2">The sequence shown here is derived from an EMBL/GenBank/DDBJ whole genome shotgun (WGS) entry which is preliminary data.</text>
</comment>
<dbReference type="PANTHER" id="PTHR31953">
    <property type="entry name" value="BETA-FRUCTOFURANOSIDASE, INSOLUBLE ISOENZYME CWINV1-RELATED"/>
    <property type="match status" value="1"/>
</dbReference>
<dbReference type="InterPro" id="IPR013189">
    <property type="entry name" value="Glyco_hydro_32_C"/>
</dbReference>
<protein>
    <recommendedName>
        <fullName evidence="1">Glycosyl hydrolase family 32 C-terminal domain-containing protein</fullName>
    </recommendedName>
</protein>
<dbReference type="Pfam" id="PF08244">
    <property type="entry name" value="Glyco_hydro_32C"/>
    <property type="match status" value="1"/>
</dbReference>
<accession>A0A4S4F068</accession>
<evidence type="ECO:0000313" key="3">
    <source>
        <dbReference type="Proteomes" id="UP000306102"/>
    </source>
</evidence>
<dbReference type="AlphaFoldDB" id="A0A4S4F068"/>